<feature type="compositionally biased region" description="Polar residues" evidence="1">
    <location>
        <begin position="1"/>
        <end position="11"/>
    </location>
</feature>
<feature type="compositionally biased region" description="Basic and acidic residues" evidence="1">
    <location>
        <begin position="12"/>
        <end position="22"/>
    </location>
</feature>
<gene>
    <name evidence="2" type="ORF">E1B28_010630</name>
</gene>
<evidence type="ECO:0000313" key="2">
    <source>
        <dbReference type="EMBL" id="KAG7091611.1"/>
    </source>
</evidence>
<dbReference type="EMBL" id="CM032186">
    <property type="protein sequence ID" value="KAG7091611.1"/>
    <property type="molecule type" value="Genomic_DNA"/>
</dbReference>
<feature type="region of interest" description="Disordered" evidence="1">
    <location>
        <begin position="1"/>
        <end position="24"/>
    </location>
</feature>
<comment type="caution">
    <text evidence="2">The sequence shown here is derived from an EMBL/GenBank/DDBJ whole genome shotgun (WGS) entry which is preliminary data.</text>
</comment>
<dbReference type="KEGG" id="more:E1B28_010630"/>
<organism evidence="2 3">
    <name type="scientific">Marasmius oreades</name>
    <name type="common">fairy-ring Marasmius</name>
    <dbReference type="NCBI Taxonomy" id="181124"/>
    <lineage>
        <taxon>Eukaryota</taxon>
        <taxon>Fungi</taxon>
        <taxon>Dikarya</taxon>
        <taxon>Basidiomycota</taxon>
        <taxon>Agaricomycotina</taxon>
        <taxon>Agaricomycetes</taxon>
        <taxon>Agaricomycetidae</taxon>
        <taxon>Agaricales</taxon>
        <taxon>Marasmiineae</taxon>
        <taxon>Marasmiaceae</taxon>
        <taxon>Marasmius</taxon>
    </lineage>
</organism>
<name>A0A9P7RYQ5_9AGAR</name>
<sequence length="311" mass="35835">MSMSSLETSTDASDRLKVDQPHGKPVCCPSGKDCTIPIDITLRSSDGIRFGAHKKNLESFSEGFPPVEWTAEKKGEIVELPEKGITLRLLLRFMHNTALAKLWKECSDMDIDDLLAFMDAADKYGVFIALQAGEEALVSRADKMSHEDLLRVLLREASRSSSNIIDEFARRTLCIPTKVGLLFLKNHLQIYMTWSLYRTEWEAWKKEYEKEMTRNHASESGQHWRGNQSCTECEKYRQQLHACLRELEEFPTFDHFTRVEVVLLKFQLVIDTVSWPAVKRCSICNNRLENWKGGLPKLFGSQKRWVDCILK</sequence>
<proteinExistence type="predicted"/>
<dbReference type="AlphaFoldDB" id="A0A9P7RYQ5"/>
<accession>A0A9P7RYQ5</accession>
<evidence type="ECO:0008006" key="4">
    <source>
        <dbReference type="Google" id="ProtNLM"/>
    </source>
</evidence>
<dbReference type="OrthoDB" id="3184970at2759"/>
<dbReference type="GeneID" id="66079706"/>
<evidence type="ECO:0000313" key="3">
    <source>
        <dbReference type="Proteomes" id="UP001049176"/>
    </source>
</evidence>
<evidence type="ECO:0000256" key="1">
    <source>
        <dbReference type="SAM" id="MobiDB-lite"/>
    </source>
</evidence>
<reference evidence="2" key="1">
    <citation type="journal article" date="2021" name="Genome Biol. Evol.">
        <title>The assembled and annotated genome of the fairy-ring fungus Marasmius oreades.</title>
        <authorList>
            <person name="Hiltunen M."/>
            <person name="Ament-Velasquez S.L."/>
            <person name="Johannesson H."/>
        </authorList>
    </citation>
    <scope>NUCLEOTIDE SEQUENCE</scope>
    <source>
        <strain evidence="2">03SP1</strain>
    </source>
</reference>
<keyword evidence="3" id="KW-1185">Reference proteome</keyword>
<dbReference type="Proteomes" id="UP001049176">
    <property type="component" value="Chromosome 6"/>
</dbReference>
<dbReference type="RefSeq" id="XP_043008081.1">
    <property type="nucleotide sequence ID" value="XM_043155609.1"/>
</dbReference>
<protein>
    <recommendedName>
        <fullName evidence="4">BTB domain-containing protein</fullName>
    </recommendedName>
</protein>